<proteinExistence type="predicted"/>
<keyword evidence="3" id="KW-1185">Reference proteome</keyword>
<evidence type="ECO:0000256" key="1">
    <source>
        <dbReference type="SAM" id="MobiDB-lite"/>
    </source>
</evidence>
<sequence>MAIVTVGTGYEGSDSKLLTDSSALPQHNSTCEKSDKQDGLLEQNLHAYG</sequence>
<protein>
    <submittedName>
        <fullName evidence="2">Uncharacterized protein</fullName>
    </submittedName>
</protein>
<accession>A0A5C5WPP2</accession>
<dbReference type="Proteomes" id="UP000317243">
    <property type="component" value="Unassembled WGS sequence"/>
</dbReference>
<feature type="compositionally biased region" description="Polar residues" evidence="1">
    <location>
        <begin position="16"/>
        <end position="29"/>
    </location>
</feature>
<reference evidence="2 3" key="1">
    <citation type="submission" date="2019-02" db="EMBL/GenBank/DDBJ databases">
        <title>Deep-cultivation of Planctomycetes and their phenomic and genomic characterization uncovers novel biology.</title>
        <authorList>
            <person name="Wiegand S."/>
            <person name="Jogler M."/>
            <person name="Boedeker C."/>
            <person name="Pinto D."/>
            <person name="Vollmers J."/>
            <person name="Rivas-Marin E."/>
            <person name="Kohn T."/>
            <person name="Peeters S.H."/>
            <person name="Heuer A."/>
            <person name="Rast P."/>
            <person name="Oberbeckmann S."/>
            <person name="Bunk B."/>
            <person name="Jeske O."/>
            <person name="Meyerdierks A."/>
            <person name="Storesund J.E."/>
            <person name="Kallscheuer N."/>
            <person name="Luecker S."/>
            <person name="Lage O.M."/>
            <person name="Pohl T."/>
            <person name="Merkel B.J."/>
            <person name="Hornburger P."/>
            <person name="Mueller R.-W."/>
            <person name="Bruemmer F."/>
            <person name="Labrenz M."/>
            <person name="Spormann A.M."/>
            <person name="Op Den Camp H."/>
            <person name="Overmann J."/>
            <person name="Amann R."/>
            <person name="Jetten M.S.M."/>
            <person name="Mascher T."/>
            <person name="Medema M.H."/>
            <person name="Devos D.P."/>
            <person name="Kaster A.-K."/>
            <person name="Ovreas L."/>
            <person name="Rohde M."/>
            <person name="Galperin M.Y."/>
            <person name="Jogler C."/>
        </authorList>
    </citation>
    <scope>NUCLEOTIDE SEQUENCE [LARGE SCALE GENOMIC DNA]</scope>
    <source>
        <strain evidence="2 3">KOR42</strain>
    </source>
</reference>
<gene>
    <name evidence="2" type="ORF">KOR42_32660</name>
</gene>
<feature type="region of interest" description="Disordered" evidence="1">
    <location>
        <begin position="1"/>
        <end position="38"/>
    </location>
</feature>
<dbReference type="AlphaFoldDB" id="A0A5C5WPP2"/>
<dbReference type="EMBL" id="SIHI01000009">
    <property type="protein sequence ID" value="TWT51983.1"/>
    <property type="molecule type" value="Genomic_DNA"/>
</dbReference>
<comment type="caution">
    <text evidence="2">The sequence shown here is derived from an EMBL/GenBank/DDBJ whole genome shotgun (WGS) entry which is preliminary data.</text>
</comment>
<organism evidence="2 3">
    <name type="scientific">Thalassoglobus neptunius</name>
    <dbReference type="NCBI Taxonomy" id="1938619"/>
    <lineage>
        <taxon>Bacteria</taxon>
        <taxon>Pseudomonadati</taxon>
        <taxon>Planctomycetota</taxon>
        <taxon>Planctomycetia</taxon>
        <taxon>Planctomycetales</taxon>
        <taxon>Planctomycetaceae</taxon>
        <taxon>Thalassoglobus</taxon>
    </lineage>
</organism>
<name>A0A5C5WPP2_9PLAN</name>
<evidence type="ECO:0000313" key="3">
    <source>
        <dbReference type="Proteomes" id="UP000317243"/>
    </source>
</evidence>
<evidence type="ECO:0000313" key="2">
    <source>
        <dbReference type="EMBL" id="TWT51983.1"/>
    </source>
</evidence>